<dbReference type="PROSITE" id="PS00356">
    <property type="entry name" value="HTH_LACI_1"/>
    <property type="match status" value="1"/>
</dbReference>
<dbReference type="InterPro" id="IPR046335">
    <property type="entry name" value="LacI/GalR-like_sensor"/>
</dbReference>
<dbReference type="GO" id="GO:0000976">
    <property type="term" value="F:transcription cis-regulatory region binding"/>
    <property type="evidence" value="ECO:0007669"/>
    <property type="project" value="TreeGrafter"/>
</dbReference>
<dbReference type="OrthoDB" id="9775106at2"/>
<dbReference type="AlphaFoldDB" id="A0A0D1LTU4"/>
<dbReference type="PANTHER" id="PTHR30146:SF148">
    <property type="entry name" value="HTH-TYPE TRANSCRIPTIONAL REPRESSOR PURR-RELATED"/>
    <property type="match status" value="1"/>
</dbReference>
<comment type="caution">
    <text evidence="5">The sequence shown here is derived from an EMBL/GenBank/DDBJ whole genome shotgun (WGS) entry which is preliminary data.</text>
</comment>
<name>A0A0D1LTU4_9LACO</name>
<reference evidence="5 6" key="1">
    <citation type="journal article" date="2015" name="Microbiology (Mosc.)">
        <title>Genomics of the Weissella cibaria species with an examination of its metabolic traits.</title>
        <authorList>
            <person name="Lynch K.M."/>
            <person name="Lucid A."/>
            <person name="Arendt E.K."/>
            <person name="Sleator R.D."/>
            <person name="Lucey B."/>
            <person name="Coffey A."/>
        </authorList>
    </citation>
    <scope>NUCLEOTIDE SEQUENCE [LARGE SCALE GENOMIC DNA]</scope>
    <source>
        <strain evidence="5 6">MG1</strain>
    </source>
</reference>
<evidence type="ECO:0000313" key="5">
    <source>
        <dbReference type="EMBL" id="KIU20718.1"/>
    </source>
</evidence>
<keyword evidence="2" id="KW-0805">Transcription regulation</keyword>
<protein>
    <submittedName>
        <fullName evidence="5">DegA protein</fullName>
    </submittedName>
</protein>
<dbReference type="SUPFAM" id="SSF53822">
    <property type="entry name" value="Periplasmic binding protein-like I"/>
    <property type="match status" value="1"/>
</dbReference>
<dbReference type="RefSeq" id="WP_043708340.1">
    <property type="nucleotide sequence ID" value="NZ_CP012873.1"/>
</dbReference>
<dbReference type="CDD" id="cd06267">
    <property type="entry name" value="PBP1_LacI_sugar_binding-like"/>
    <property type="match status" value="1"/>
</dbReference>
<keyword evidence="1" id="KW-0678">Repressor</keyword>
<dbReference type="STRING" id="137591.AO080_09875"/>
<organism evidence="5 6">
    <name type="scientific">Weissella cibaria</name>
    <dbReference type="NCBI Taxonomy" id="137591"/>
    <lineage>
        <taxon>Bacteria</taxon>
        <taxon>Bacillati</taxon>
        <taxon>Bacillota</taxon>
        <taxon>Bacilli</taxon>
        <taxon>Lactobacillales</taxon>
        <taxon>Lactobacillaceae</taxon>
        <taxon>Weissella</taxon>
    </lineage>
</organism>
<evidence type="ECO:0000256" key="1">
    <source>
        <dbReference type="ARBA" id="ARBA00022491"/>
    </source>
</evidence>
<dbReference type="PANTHER" id="PTHR30146">
    <property type="entry name" value="LACI-RELATED TRANSCRIPTIONAL REPRESSOR"/>
    <property type="match status" value="1"/>
</dbReference>
<dbReference type="InterPro" id="IPR000843">
    <property type="entry name" value="HTH_LacI"/>
</dbReference>
<gene>
    <name evidence="5" type="primary">degA</name>
    <name evidence="5" type="ORF">QX99_01023</name>
</gene>
<dbReference type="Pfam" id="PF00356">
    <property type="entry name" value="LacI"/>
    <property type="match status" value="1"/>
</dbReference>
<dbReference type="Pfam" id="PF13377">
    <property type="entry name" value="Peripla_BP_3"/>
    <property type="match status" value="1"/>
</dbReference>
<accession>A0A0D1LTU4</accession>
<dbReference type="PRINTS" id="PR00036">
    <property type="entry name" value="HTHLACI"/>
</dbReference>
<sequence length="330" mass="35088">MGKASIRDVANLAGVSIATVSQVLNGKGERFSDVTKQKVFAARDEVGYVPNASARSLKRGTTTMIGVLVPSLRNPYFGDIVQRMQEGLPDNVSLSIMTAETATADQTVETLVAAGVQGIVVASQLSNPPAVARSLKRRGIAMVVLENHDELEDADAVYSSDTQGGRKAAEHLIALGHKHVVLLGNQVYTDNLLYRTASFKEAMAEAGVKVSEVATRNLTKHAGRAAAMAVSVTHATAAFALNDELAIGLISGLNAIGIKVPTEMSVIGYDDTDYAEFFRPALTTIEQPVWDIAKSALDLVLQRIAQPDGERQVAAFDANLIVRESTAPFA</sequence>
<dbReference type="InterPro" id="IPR010982">
    <property type="entry name" value="Lambda_DNA-bd_dom_sf"/>
</dbReference>
<dbReference type="InterPro" id="IPR028082">
    <property type="entry name" value="Peripla_BP_I"/>
</dbReference>
<dbReference type="eggNOG" id="COG1609">
    <property type="taxonomic scope" value="Bacteria"/>
</dbReference>
<dbReference type="PROSITE" id="PS50932">
    <property type="entry name" value="HTH_LACI_2"/>
    <property type="match status" value="1"/>
</dbReference>
<dbReference type="PATRIC" id="fig|137591.25.peg.992"/>
<keyword evidence="4" id="KW-0804">Transcription</keyword>
<dbReference type="CDD" id="cd01392">
    <property type="entry name" value="HTH_LacI"/>
    <property type="match status" value="1"/>
</dbReference>
<evidence type="ECO:0000256" key="3">
    <source>
        <dbReference type="ARBA" id="ARBA00023125"/>
    </source>
</evidence>
<evidence type="ECO:0000256" key="4">
    <source>
        <dbReference type="ARBA" id="ARBA00023163"/>
    </source>
</evidence>
<dbReference type="EMBL" id="JWHU01000016">
    <property type="protein sequence ID" value="KIU20718.1"/>
    <property type="molecule type" value="Genomic_DNA"/>
</dbReference>
<proteinExistence type="predicted"/>
<evidence type="ECO:0000256" key="2">
    <source>
        <dbReference type="ARBA" id="ARBA00023015"/>
    </source>
</evidence>
<evidence type="ECO:0000313" key="6">
    <source>
        <dbReference type="Proteomes" id="UP000032287"/>
    </source>
</evidence>
<dbReference type="KEGG" id="wcb:AO080_09875"/>
<dbReference type="GO" id="GO:0003700">
    <property type="term" value="F:DNA-binding transcription factor activity"/>
    <property type="evidence" value="ECO:0007669"/>
    <property type="project" value="TreeGrafter"/>
</dbReference>
<dbReference type="Proteomes" id="UP000032287">
    <property type="component" value="Unassembled WGS sequence"/>
</dbReference>
<keyword evidence="3" id="KW-0238">DNA-binding</keyword>
<dbReference type="SMART" id="SM00354">
    <property type="entry name" value="HTH_LACI"/>
    <property type="match status" value="1"/>
</dbReference>
<dbReference type="Gene3D" id="1.10.260.40">
    <property type="entry name" value="lambda repressor-like DNA-binding domains"/>
    <property type="match status" value="1"/>
</dbReference>
<dbReference type="NCBIfam" id="NF047341">
    <property type="entry name" value="lactose_RbsR"/>
    <property type="match status" value="1"/>
</dbReference>
<keyword evidence="6" id="KW-1185">Reference proteome</keyword>
<dbReference type="SUPFAM" id="SSF47413">
    <property type="entry name" value="lambda repressor-like DNA-binding domains"/>
    <property type="match status" value="1"/>
</dbReference>
<dbReference type="Gene3D" id="3.40.50.2300">
    <property type="match status" value="2"/>
</dbReference>